<accession>A5AHF1</accession>
<dbReference type="EMBL" id="AM426828">
    <property type="protein sequence ID" value="CAN75674.1"/>
    <property type="molecule type" value="Genomic_DNA"/>
</dbReference>
<feature type="compositionally biased region" description="Polar residues" evidence="1">
    <location>
        <begin position="247"/>
        <end position="259"/>
    </location>
</feature>
<organism evidence="3">
    <name type="scientific">Vitis vinifera</name>
    <name type="common">Grape</name>
    <dbReference type="NCBI Taxonomy" id="29760"/>
    <lineage>
        <taxon>Eukaryota</taxon>
        <taxon>Viridiplantae</taxon>
        <taxon>Streptophyta</taxon>
        <taxon>Embryophyta</taxon>
        <taxon>Tracheophyta</taxon>
        <taxon>Spermatophyta</taxon>
        <taxon>Magnoliopsida</taxon>
        <taxon>eudicotyledons</taxon>
        <taxon>Gunneridae</taxon>
        <taxon>Pentapetalae</taxon>
        <taxon>rosids</taxon>
        <taxon>Vitales</taxon>
        <taxon>Vitaceae</taxon>
        <taxon>Viteae</taxon>
        <taxon>Vitis</taxon>
    </lineage>
</organism>
<evidence type="ECO:0000256" key="2">
    <source>
        <dbReference type="SAM" id="Phobius"/>
    </source>
</evidence>
<keyword evidence="2" id="KW-1133">Transmembrane helix</keyword>
<evidence type="ECO:0000313" key="3">
    <source>
        <dbReference type="EMBL" id="CAN75674.1"/>
    </source>
</evidence>
<dbReference type="AlphaFoldDB" id="A5AHF1"/>
<keyword evidence="2" id="KW-0812">Transmembrane</keyword>
<proteinExistence type="predicted"/>
<reference evidence="3" key="1">
    <citation type="journal article" date="2007" name="PLoS ONE">
        <title>The first genome sequence of an elite grapevine cultivar (Pinot noir Vitis vinifera L.): coping with a highly heterozygous genome.</title>
        <authorList>
            <person name="Velasco R."/>
            <person name="Zharkikh A."/>
            <person name="Troggio M."/>
            <person name="Cartwright D.A."/>
            <person name="Cestaro A."/>
            <person name="Pruss D."/>
            <person name="Pindo M."/>
            <person name="FitzGerald L.M."/>
            <person name="Vezzulli S."/>
            <person name="Reid J."/>
            <person name="Malacarne G."/>
            <person name="Iliev D."/>
            <person name="Coppola G."/>
            <person name="Wardell B."/>
            <person name="Micheletti D."/>
            <person name="Macalma T."/>
            <person name="Facci M."/>
            <person name="Mitchell J.T."/>
            <person name="Perazzolli M."/>
            <person name="Eldredge G."/>
            <person name="Gatto P."/>
            <person name="Oyzerski R."/>
            <person name="Moretto M."/>
            <person name="Gutin N."/>
            <person name="Stefanini M."/>
            <person name="Chen Y."/>
            <person name="Segala C."/>
            <person name="Davenport C."/>
            <person name="Dematte L."/>
            <person name="Mraz A."/>
            <person name="Battilana J."/>
            <person name="Stormo K."/>
            <person name="Costa F."/>
            <person name="Tao Q."/>
            <person name="Si-Ammour A."/>
            <person name="Harkins T."/>
            <person name="Lackey A."/>
            <person name="Perbost C."/>
            <person name="Taillon B."/>
            <person name="Stella A."/>
            <person name="Solovyev V."/>
            <person name="Fawcett J.A."/>
            <person name="Sterck L."/>
            <person name="Vandepoele K."/>
            <person name="Grando S.M."/>
            <person name="Toppo S."/>
            <person name="Moser C."/>
            <person name="Lanchbury J."/>
            <person name="Bogden R."/>
            <person name="Skolnick M."/>
            <person name="Sgaramella V."/>
            <person name="Bhatnagar S.K."/>
            <person name="Fontana P."/>
            <person name="Gutin A."/>
            <person name="Van de Peer Y."/>
            <person name="Salamini F."/>
            <person name="Viola R."/>
        </authorList>
    </citation>
    <scope>NUCLEOTIDE SEQUENCE</scope>
</reference>
<sequence>MSPGPLQMPDGRVSLIEDGIRFIRPAKDVRTGGPDTPSNSFTLSKTLALGQDKTSGQGSVGHPNEEFESVTCPLRESGQKVGRAMCPMEECSVRLPCVRLGVVPKMPPFSPGYFVRTEKTGTHERGRLVEWVEKAFLRQLKQAIRDYYRRKTLPNTPYCPKPLGGCPRALAICPQHPPQATTKDFVGLRVVNKLEEERDMNDLRTGFLERHRKRLHEAINIVPPPAKRVYLERAEEDPEMEAPPSTMPQSNEEGSNMAAATQPNVTGPRVAVVVQPDVAAPSNAPAVEEVRGKKGGSDAAVTEEASDEKNSPAPTAPPSWEEMMEMLKGVSCFTDTEAPSTKMSDFFPLTKRVSINIGAMLTPSPGIIFGCCCLVQVVAGIRHMMRTREQLFKRLEVVEAMRAFISHHPSGIEEVHSRLERVEADLATTQKAVADEAEMLKLAEGEKGVIWAEVD</sequence>
<evidence type="ECO:0000256" key="1">
    <source>
        <dbReference type="SAM" id="MobiDB-lite"/>
    </source>
</evidence>
<feature type="region of interest" description="Disordered" evidence="1">
    <location>
        <begin position="234"/>
        <end position="259"/>
    </location>
</feature>
<feature type="transmembrane region" description="Helical" evidence="2">
    <location>
        <begin position="366"/>
        <end position="385"/>
    </location>
</feature>
<gene>
    <name evidence="3" type="ORF">VITISV_003335</name>
</gene>
<feature type="region of interest" description="Disordered" evidence="1">
    <location>
        <begin position="282"/>
        <end position="319"/>
    </location>
</feature>
<keyword evidence="2" id="KW-0472">Membrane</keyword>
<protein>
    <submittedName>
        <fullName evidence="3">Uncharacterized protein</fullName>
    </submittedName>
</protein>
<name>A5AHF1_VITVI</name>